<dbReference type="Pfam" id="PF14703">
    <property type="entry name" value="PHM7_cyt"/>
    <property type="match status" value="1"/>
</dbReference>
<keyword evidence="6" id="KW-1185">Reference proteome</keyword>
<dbReference type="InterPro" id="IPR045122">
    <property type="entry name" value="Csc1-like"/>
</dbReference>
<dbReference type="AlphaFoldDB" id="A0A8J6C9U7"/>
<keyword evidence="1" id="KW-0175">Coiled coil</keyword>
<name>A0A8J6C9U7_DIALT</name>
<feature type="domain" description="CSC1/OSCA1-like cytosolic" evidence="4">
    <location>
        <begin position="221"/>
        <end position="298"/>
    </location>
</feature>
<accession>A0A8J6C9U7</accession>
<evidence type="ECO:0000313" key="5">
    <source>
        <dbReference type="EMBL" id="KAG8461960.1"/>
    </source>
</evidence>
<feature type="transmembrane region" description="Helical" evidence="3">
    <location>
        <begin position="371"/>
        <end position="396"/>
    </location>
</feature>
<dbReference type="OrthoDB" id="197892at2759"/>
<dbReference type="EMBL" id="JAGTXO010000023">
    <property type="protein sequence ID" value="KAG8461960.1"/>
    <property type="molecule type" value="Genomic_DNA"/>
</dbReference>
<evidence type="ECO:0000256" key="3">
    <source>
        <dbReference type="SAM" id="Phobius"/>
    </source>
</evidence>
<dbReference type="GO" id="GO:0005227">
    <property type="term" value="F:calcium-activated cation channel activity"/>
    <property type="evidence" value="ECO:0007669"/>
    <property type="project" value="InterPro"/>
</dbReference>
<dbReference type="InterPro" id="IPR003903">
    <property type="entry name" value="UIM_dom"/>
</dbReference>
<evidence type="ECO:0000313" key="6">
    <source>
        <dbReference type="Proteomes" id="UP000751190"/>
    </source>
</evidence>
<organism evidence="5 6">
    <name type="scientific">Diacronema lutheri</name>
    <name type="common">Unicellular marine alga</name>
    <name type="synonym">Monochrysis lutheri</name>
    <dbReference type="NCBI Taxonomy" id="2081491"/>
    <lineage>
        <taxon>Eukaryota</taxon>
        <taxon>Haptista</taxon>
        <taxon>Haptophyta</taxon>
        <taxon>Pavlovophyceae</taxon>
        <taxon>Pavlovales</taxon>
        <taxon>Pavlovaceae</taxon>
        <taxon>Diacronema</taxon>
    </lineage>
</organism>
<feature type="compositionally biased region" description="Low complexity" evidence="2">
    <location>
        <begin position="859"/>
        <end position="886"/>
    </location>
</feature>
<dbReference type="PANTHER" id="PTHR13018:SF5">
    <property type="entry name" value="RE44586P"/>
    <property type="match status" value="1"/>
</dbReference>
<dbReference type="PROSITE" id="PS50330">
    <property type="entry name" value="UIM"/>
    <property type="match status" value="1"/>
</dbReference>
<keyword evidence="3" id="KW-1133">Transmembrane helix</keyword>
<evidence type="ECO:0000256" key="1">
    <source>
        <dbReference type="SAM" id="Coils"/>
    </source>
</evidence>
<evidence type="ECO:0000259" key="4">
    <source>
        <dbReference type="Pfam" id="PF14703"/>
    </source>
</evidence>
<feature type="compositionally biased region" description="Acidic residues" evidence="2">
    <location>
        <begin position="727"/>
        <end position="745"/>
    </location>
</feature>
<feature type="region of interest" description="Disordered" evidence="2">
    <location>
        <begin position="820"/>
        <end position="886"/>
    </location>
</feature>
<dbReference type="GO" id="GO:0005886">
    <property type="term" value="C:plasma membrane"/>
    <property type="evidence" value="ECO:0007669"/>
    <property type="project" value="TreeGrafter"/>
</dbReference>
<evidence type="ECO:0000256" key="2">
    <source>
        <dbReference type="SAM" id="MobiDB-lite"/>
    </source>
</evidence>
<proteinExistence type="predicted"/>
<dbReference type="InterPro" id="IPR027815">
    <property type="entry name" value="CSC1/OSCA1-like_cyt"/>
</dbReference>
<feature type="transmembrane region" description="Helical" evidence="3">
    <location>
        <begin position="57"/>
        <end position="80"/>
    </location>
</feature>
<dbReference type="Proteomes" id="UP000751190">
    <property type="component" value="Unassembled WGS sequence"/>
</dbReference>
<gene>
    <name evidence="5" type="ORF">KFE25_013979</name>
</gene>
<dbReference type="PANTHER" id="PTHR13018">
    <property type="entry name" value="PROBABLE MEMBRANE PROTEIN DUF221-RELATED"/>
    <property type="match status" value="1"/>
</dbReference>
<feature type="transmembrane region" description="Helical" evidence="3">
    <location>
        <begin position="514"/>
        <end position="541"/>
    </location>
</feature>
<reference evidence="5" key="1">
    <citation type="submission" date="2021-05" db="EMBL/GenBank/DDBJ databases">
        <title>The genome of the haptophyte Pavlova lutheri (Diacronema luteri, Pavlovales) - a model for lipid biosynthesis in eukaryotic algae.</title>
        <authorList>
            <person name="Hulatt C.J."/>
            <person name="Posewitz M.C."/>
        </authorList>
    </citation>
    <scope>NUCLEOTIDE SEQUENCE</scope>
    <source>
        <strain evidence="5">NIVA-4/92</strain>
    </source>
</reference>
<keyword evidence="3" id="KW-0472">Membrane</keyword>
<feature type="region of interest" description="Disordered" evidence="2">
    <location>
        <begin position="726"/>
        <end position="762"/>
    </location>
</feature>
<keyword evidence="3" id="KW-0812">Transmembrane</keyword>
<feature type="transmembrane region" description="Helical" evidence="3">
    <location>
        <begin position="340"/>
        <end position="359"/>
    </location>
</feature>
<feature type="transmembrane region" description="Helical" evidence="3">
    <location>
        <begin position="307"/>
        <end position="328"/>
    </location>
</feature>
<comment type="caution">
    <text evidence="5">The sequence shown here is derived from an EMBL/GenBank/DDBJ whole genome shotgun (WGS) entry which is preliminary data.</text>
</comment>
<feature type="coiled-coil region" evidence="1">
    <location>
        <begin position="786"/>
        <end position="813"/>
    </location>
</feature>
<protein>
    <recommendedName>
        <fullName evidence="4">CSC1/OSCA1-like cytosolic domain-containing protein</fullName>
    </recommendedName>
</protein>
<sequence length="886" mass="94458">MALHPSRAEMLALGRAARRALQGVRDGDGRRLAFCDRAGQLVHAGVGVLVYFWDLRLCALIFLALSVLAFLPVVALGRFVPVLLGSELDDDLTRPSLGAGLNALILENPLSPERQLVLLVATAWMALALRSAQERLATKADIAVDTTIDYAVEVLNCPKLPSAGASTLAEHFSAHFGPVDHVEMGLQSSRVIALRAKWDNFKMTLDDRVARRQGGRLSRALRRKLGRIEALIREAQTCALPTGIAYVVFKTQSSTAACLRAHRLNPCARRAPRFVGRGFSTRLRIRPAPDPSDVLWANLEVSRGRRLLLLLPVTITVTCVIVLAAGVEVLVDTFQPFEEAVVRLMGGALVVFASLFDRADDVVALARSDPTALAIATGQAVALFTGLLVTAVNWVLEGVIEQLAGSEKPSTRTAHERSLFWKLAFAFTLNTSLVPLVSTGPALQWFSPQGAFQKLFFTALTEVVVGTSLRAMQIGSTVVRSVRVWRARSVATVTEAYRPSFWSLGQNYAEASRLVVRCLAFGPLMPLLFPLCAIGLAYQYAVSKRLLLAHLRPTAVVGPQLSRAFYSTLLYGLLLQQVVLLIVDVLQLAPVRGGASDDRAAAPFELFGTELPLVLYRAVLLACVSALDSRLVEVTARRLLPCLFCQACGSSKQAKAIPFAQIKKPARYVCPANEETPTYEPAAPALARMHAAANAVGSAPSVAAALVRSMPALARSTAVARAHELDTEGADAPLDEGSEMGESDSELSSSEPGRQTEDDDELEAAIAQSVAEAATAHREAQIIADAQRAVEVASELDARAHEAREKLARAVRQAKHTQMLALGASEGGSPRASSTGNRDTRADALETGASGAPAGGDGAAPAPATAAAADKAKVAPATPATHELFV</sequence>